<gene>
    <name evidence="2" type="ORF">JOC83_001654</name>
</gene>
<sequence>MKQTIRFLLTIAVIVIVWVFFFGIRLIGYVDSVQQKGLRATECGTVGCSDIAFTFSTLWTASFFVFIPLLLPIIVSVYAFKKKA</sequence>
<dbReference type="EMBL" id="JAFBFC010000003">
    <property type="protein sequence ID" value="MBM7702807.1"/>
    <property type="molecule type" value="Genomic_DNA"/>
</dbReference>
<dbReference type="RefSeq" id="WP_205186121.1">
    <property type="nucleotide sequence ID" value="NZ_JAFBFC010000003.1"/>
</dbReference>
<keyword evidence="1" id="KW-0812">Transmembrane</keyword>
<keyword evidence="3" id="KW-1185">Reference proteome</keyword>
<keyword evidence="1" id="KW-0472">Membrane</keyword>
<evidence type="ECO:0000313" key="3">
    <source>
        <dbReference type="Proteomes" id="UP000809829"/>
    </source>
</evidence>
<protein>
    <submittedName>
        <fullName evidence="2">Uncharacterized protein</fullName>
    </submittedName>
</protein>
<name>A0ABS2QV50_9BACI</name>
<feature type="transmembrane region" description="Helical" evidence="1">
    <location>
        <begin position="59"/>
        <end position="80"/>
    </location>
</feature>
<proteinExistence type="predicted"/>
<feature type="transmembrane region" description="Helical" evidence="1">
    <location>
        <begin position="7"/>
        <end position="28"/>
    </location>
</feature>
<keyword evidence="1" id="KW-1133">Transmembrane helix</keyword>
<reference evidence="2 3" key="1">
    <citation type="submission" date="2021-01" db="EMBL/GenBank/DDBJ databases">
        <title>Genomic Encyclopedia of Type Strains, Phase IV (KMG-IV): sequencing the most valuable type-strain genomes for metagenomic binning, comparative biology and taxonomic classification.</title>
        <authorList>
            <person name="Goeker M."/>
        </authorList>
    </citation>
    <scope>NUCLEOTIDE SEQUENCE [LARGE SCALE GENOMIC DNA]</scope>
    <source>
        <strain evidence="2 3">DSM 104297</strain>
    </source>
</reference>
<comment type="caution">
    <text evidence="2">The sequence shown here is derived from an EMBL/GenBank/DDBJ whole genome shotgun (WGS) entry which is preliminary data.</text>
</comment>
<accession>A0ABS2QV50</accession>
<dbReference type="Proteomes" id="UP000809829">
    <property type="component" value="Unassembled WGS sequence"/>
</dbReference>
<evidence type="ECO:0000313" key="2">
    <source>
        <dbReference type="EMBL" id="MBM7702807.1"/>
    </source>
</evidence>
<organism evidence="2 3">
    <name type="scientific">Priestia iocasae</name>
    <dbReference type="NCBI Taxonomy" id="2291674"/>
    <lineage>
        <taxon>Bacteria</taxon>
        <taxon>Bacillati</taxon>
        <taxon>Bacillota</taxon>
        <taxon>Bacilli</taxon>
        <taxon>Bacillales</taxon>
        <taxon>Bacillaceae</taxon>
        <taxon>Priestia</taxon>
    </lineage>
</organism>
<evidence type="ECO:0000256" key="1">
    <source>
        <dbReference type="SAM" id="Phobius"/>
    </source>
</evidence>